<dbReference type="GO" id="GO:0010265">
    <property type="term" value="P:SCF complex assembly"/>
    <property type="evidence" value="ECO:0007669"/>
    <property type="project" value="InterPro"/>
</dbReference>
<keyword evidence="9" id="KW-1133">Transmembrane helix</keyword>
<sequence length="1416" mass="157899">MAGVSYHIANLLEKMTSSDKDYRFMATNDLMQELQKDSIKLDDDSERKVVKMLLKLLEDKNGEVQNLAVKCLGPLVNKVKDYQVETIVDSLCNNMMSEKEQLRDISSMGLKTVIGELPACSGGTLVASVCKKMTGRLGRAIGRQEDVAVQLEALDILGDLLSRFGAMLLPSQPAIQEALLPQLASPRLAVRKRSITAIGYLVMSCSQGLFNKLMDTLLEELAKNTSTSTTRTYIQCIGTISRQAGHRMGDHLERLMPLMVEYCKVEDDELREHCLQGFESLLRRCPKELVPHVPTIMKICLEYICYDPNYNYDDEDDENSMDMDRDSQGESEDEYSDDDDMSWKVRRAAAKCLEAVIATRHEMLPEFYRVVSPALIARFKEREENVKVDILQAYIALLRQTRPLVTPCVGGPLSGDDPRTLVAAQVGPLVRGLQRPLRERALKTRQGCLALLTELLQLLPGALADYLPALLPGLHFSLSDRQSSSNMKIDTLAFLGCLLTHHSPQVFHPHIDTLLPPIIVAVGDSFYKITSEALLVLQQLVKVIRPLDQESSFRFEPYVKDIFECTLTKLKAADIDQEVKERAITCMGHILCHLGDCLLAELAVCLPIFLDRLRNEITRLTTVKALTKVAGSPLRIDLSPMLCECVLSLATFLRKNQRALKLASLTLLDTLVRNYSVYLSPDMVATVMQELPALINETDLHISQLTLSLLTSISRVHQQSLSLVPCAILPEILVLVRSPLLQGGALNAMLEFLQALVSLGLPGLGFKELLHSGGAGAVATIHRQAYHSMAKAVAALTLQCRQEAIPVVQKFLHDIQANRSVDSIQLFALLAIGEIGRHIDLSSVADLNPVLLEAFSSQSEDVKTAASFALGNVSVGNLTEYLPFVLKEIGEQPRRQYLLLHSLKEIISCLSSSPESIQALDPFIESIWSLLVQHWECPEEGARNVVAECLGRLALVRPALLVPRLEACLDSPSPLARATVVAAAKWALAERSPSATHAGSAGAPSEASAVLRPRLARFLGALGDPDLGVRRVALLALNSAAHNRPQMVRDLLDTLLPQLYQETKVRNELIREVEMGPFKHTVDDGLDIRKAAYECMYTLLDTCLEQLDVFEFLNHVEEGLKDHYDIKMLTYLMLVRLSTLCPAAILQRLERLVEPLKTTCGSKIKANSVKQEFEKQDELKRAAMRAFTALLAIPDADIFQRVHLVDSFQSLEGIEMPSALLLLRSALQRSSVPGLRLAADPAPLPRLRRVTWLLVWLSLGLLMTQDLSAVVNDYLCFDDIVTVSVHEPARHTFPAVTVCNMNPMRLSALCTPRLLPVHEHDWSLKYWRRLVCNSTTHWDIALSEEDLERQRELTEWSKTVFRDNRFANLHLGHQMKDMVRQCTLNGEDCREGGYAARGRFVDHVWDGGKAFEKTRQ</sequence>
<keyword evidence="8" id="KW-0833">Ubl conjugation pathway</keyword>
<accession>A0A9D4Q6G5</accession>
<dbReference type="VEuPathDB" id="VectorBase:RSAN_029656"/>
<dbReference type="InterPro" id="IPR013932">
    <property type="entry name" value="TATA-bd_TIP120"/>
</dbReference>
<dbReference type="Pfam" id="PF08623">
    <property type="entry name" value="TIP120"/>
    <property type="match status" value="1"/>
</dbReference>
<dbReference type="Pfam" id="PF25782">
    <property type="entry name" value="TPR_CAND1"/>
    <property type="match status" value="1"/>
</dbReference>
<keyword evidence="10" id="KW-0915">Sodium</keyword>
<evidence type="ECO:0000256" key="15">
    <source>
        <dbReference type="RuleBase" id="RU000679"/>
    </source>
</evidence>
<evidence type="ECO:0000256" key="7">
    <source>
        <dbReference type="ARBA" id="ARBA00022737"/>
    </source>
</evidence>
<keyword evidence="13 15" id="KW-0739">Sodium transport</keyword>
<reference evidence="18" key="2">
    <citation type="submission" date="2021-09" db="EMBL/GenBank/DDBJ databases">
        <authorList>
            <person name="Jia N."/>
            <person name="Wang J."/>
            <person name="Shi W."/>
            <person name="Du L."/>
            <person name="Sun Y."/>
            <person name="Zhan W."/>
            <person name="Jiang J."/>
            <person name="Wang Q."/>
            <person name="Zhang B."/>
            <person name="Ji P."/>
            <person name="Sakyi L.B."/>
            <person name="Cui X."/>
            <person name="Yuan T."/>
            <person name="Jiang B."/>
            <person name="Yang W."/>
            <person name="Lam T.T.-Y."/>
            <person name="Chang Q."/>
            <person name="Ding S."/>
            <person name="Wang X."/>
            <person name="Zhu J."/>
            <person name="Ruan X."/>
            <person name="Zhao L."/>
            <person name="Wei J."/>
            <person name="Que T."/>
            <person name="Du C."/>
            <person name="Cheng J."/>
            <person name="Dai P."/>
            <person name="Han X."/>
            <person name="Huang E."/>
            <person name="Gao Y."/>
            <person name="Liu J."/>
            <person name="Shao H."/>
            <person name="Ye R."/>
            <person name="Li L."/>
            <person name="Wei W."/>
            <person name="Wang X."/>
            <person name="Wang C."/>
            <person name="Huo Q."/>
            <person name="Li W."/>
            <person name="Guo W."/>
            <person name="Chen H."/>
            <person name="Chen S."/>
            <person name="Zhou L."/>
            <person name="Zhou L."/>
            <person name="Ni X."/>
            <person name="Tian J."/>
            <person name="Zhou Y."/>
            <person name="Sheng Y."/>
            <person name="Liu T."/>
            <person name="Pan Y."/>
            <person name="Xia L."/>
            <person name="Li J."/>
            <person name="Zhao F."/>
            <person name="Cao W."/>
        </authorList>
    </citation>
    <scope>NUCLEOTIDE SEQUENCE</scope>
    <source>
        <strain evidence="18">Rsan-2018</strain>
        <tissue evidence="18">Larvae</tissue>
    </source>
</reference>
<evidence type="ECO:0000313" key="19">
    <source>
        <dbReference type="Proteomes" id="UP000821837"/>
    </source>
</evidence>
<comment type="subcellular location">
    <subcellularLocation>
        <location evidence="1">Membrane</location>
        <topology evidence="1">Multi-pass membrane protein</topology>
    </subcellularLocation>
</comment>
<dbReference type="PANTHER" id="PTHR12696">
    <property type="entry name" value="TIP120"/>
    <property type="match status" value="1"/>
</dbReference>
<evidence type="ECO:0000256" key="12">
    <source>
        <dbReference type="ARBA" id="ARBA00023136"/>
    </source>
</evidence>
<comment type="caution">
    <text evidence="18">The sequence shown here is derived from an EMBL/GenBank/DDBJ whole genome shotgun (WGS) entry which is preliminary data.</text>
</comment>
<dbReference type="GO" id="GO:0016020">
    <property type="term" value="C:membrane"/>
    <property type="evidence" value="ECO:0007669"/>
    <property type="project" value="UniProtKB-SubCell"/>
</dbReference>
<dbReference type="InterPro" id="IPR016024">
    <property type="entry name" value="ARM-type_fold"/>
</dbReference>
<keyword evidence="14 15" id="KW-0407">Ion channel</keyword>
<comment type="similarity">
    <text evidence="2 15">Belongs to the amiloride-sensitive sodium channel (TC 1.A.6) family.</text>
</comment>
<dbReference type="InterPro" id="IPR057546">
    <property type="entry name" value="HEAT_GCN1"/>
</dbReference>
<keyword evidence="11 15" id="KW-0406">Ion transport</keyword>
<evidence type="ECO:0000256" key="6">
    <source>
        <dbReference type="ARBA" id="ARBA00022692"/>
    </source>
</evidence>
<keyword evidence="19" id="KW-1185">Reference proteome</keyword>
<evidence type="ECO:0000256" key="9">
    <source>
        <dbReference type="ARBA" id="ARBA00022989"/>
    </source>
</evidence>
<dbReference type="InterPro" id="IPR034085">
    <property type="entry name" value="TOG"/>
</dbReference>
<organism evidence="18 19">
    <name type="scientific">Rhipicephalus sanguineus</name>
    <name type="common">Brown dog tick</name>
    <name type="synonym">Ixodes sanguineus</name>
    <dbReference type="NCBI Taxonomy" id="34632"/>
    <lineage>
        <taxon>Eukaryota</taxon>
        <taxon>Metazoa</taxon>
        <taxon>Ecdysozoa</taxon>
        <taxon>Arthropoda</taxon>
        <taxon>Chelicerata</taxon>
        <taxon>Arachnida</taxon>
        <taxon>Acari</taxon>
        <taxon>Parasitiformes</taxon>
        <taxon>Ixodida</taxon>
        <taxon>Ixodoidea</taxon>
        <taxon>Ixodidae</taxon>
        <taxon>Rhipicephalinae</taxon>
        <taxon>Rhipicephalus</taxon>
        <taxon>Rhipicephalus</taxon>
    </lineage>
</organism>
<evidence type="ECO:0000256" key="4">
    <source>
        <dbReference type="ARBA" id="ARBA00022448"/>
    </source>
</evidence>
<dbReference type="SUPFAM" id="SSF48371">
    <property type="entry name" value="ARM repeat"/>
    <property type="match status" value="1"/>
</dbReference>
<evidence type="ECO:0000256" key="1">
    <source>
        <dbReference type="ARBA" id="ARBA00004141"/>
    </source>
</evidence>
<feature type="domain" description="TOG" evidence="17">
    <location>
        <begin position="1"/>
        <end position="230"/>
    </location>
</feature>
<dbReference type="Gene3D" id="1.25.10.10">
    <property type="entry name" value="Leucine-rich Repeat Variant"/>
    <property type="match status" value="1"/>
</dbReference>
<dbReference type="EMBL" id="JABSTV010001248">
    <property type="protein sequence ID" value="KAH7968901.1"/>
    <property type="molecule type" value="Genomic_DNA"/>
</dbReference>
<protein>
    <recommendedName>
        <fullName evidence="17">TOG domain-containing protein</fullName>
    </recommendedName>
</protein>
<dbReference type="GO" id="GO:0000226">
    <property type="term" value="P:microtubule cytoskeleton organization"/>
    <property type="evidence" value="ECO:0007669"/>
    <property type="project" value="UniProtKB-ARBA"/>
</dbReference>
<evidence type="ECO:0000256" key="3">
    <source>
        <dbReference type="ARBA" id="ARBA00007657"/>
    </source>
</evidence>
<comment type="similarity">
    <text evidence="3">Belongs to the CAND family.</text>
</comment>
<evidence type="ECO:0000256" key="10">
    <source>
        <dbReference type="ARBA" id="ARBA00023053"/>
    </source>
</evidence>
<feature type="compositionally biased region" description="Acidic residues" evidence="16">
    <location>
        <begin position="329"/>
        <end position="339"/>
    </location>
</feature>
<dbReference type="Pfam" id="PF23271">
    <property type="entry name" value="HEAT_GCN1"/>
    <property type="match status" value="1"/>
</dbReference>
<reference evidence="18" key="1">
    <citation type="journal article" date="2020" name="Cell">
        <title>Large-Scale Comparative Analyses of Tick Genomes Elucidate Their Genetic Diversity and Vector Capacities.</title>
        <authorList>
            <consortium name="Tick Genome and Microbiome Consortium (TIGMIC)"/>
            <person name="Jia N."/>
            <person name="Wang J."/>
            <person name="Shi W."/>
            <person name="Du L."/>
            <person name="Sun Y."/>
            <person name="Zhan W."/>
            <person name="Jiang J.F."/>
            <person name="Wang Q."/>
            <person name="Zhang B."/>
            <person name="Ji P."/>
            <person name="Bell-Sakyi L."/>
            <person name="Cui X.M."/>
            <person name="Yuan T.T."/>
            <person name="Jiang B.G."/>
            <person name="Yang W.F."/>
            <person name="Lam T.T."/>
            <person name="Chang Q.C."/>
            <person name="Ding S.J."/>
            <person name="Wang X.J."/>
            <person name="Zhu J.G."/>
            <person name="Ruan X.D."/>
            <person name="Zhao L."/>
            <person name="Wei J.T."/>
            <person name="Ye R.Z."/>
            <person name="Que T.C."/>
            <person name="Du C.H."/>
            <person name="Zhou Y.H."/>
            <person name="Cheng J.X."/>
            <person name="Dai P.F."/>
            <person name="Guo W.B."/>
            <person name="Han X.H."/>
            <person name="Huang E.J."/>
            <person name="Li L.F."/>
            <person name="Wei W."/>
            <person name="Gao Y.C."/>
            <person name="Liu J.Z."/>
            <person name="Shao H.Z."/>
            <person name="Wang X."/>
            <person name="Wang C.C."/>
            <person name="Yang T.C."/>
            <person name="Huo Q.B."/>
            <person name="Li W."/>
            <person name="Chen H.Y."/>
            <person name="Chen S.E."/>
            <person name="Zhou L.G."/>
            <person name="Ni X.B."/>
            <person name="Tian J.H."/>
            <person name="Sheng Y."/>
            <person name="Liu T."/>
            <person name="Pan Y.S."/>
            <person name="Xia L.Y."/>
            <person name="Li J."/>
            <person name="Zhao F."/>
            <person name="Cao W.C."/>
        </authorList>
    </citation>
    <scope>NUCLEOTIDE SEQUENCE</scope>
    <source>
        <strain evidence="18">Rsan-2018</strain>
    </source>
</reference>
<dbReference type="InterPro" id="IPR039852">
    <property type="entry name" value="CAND1/CAND2"/>
</dbReference>
<dbReference type="SMART" id="SM01349">
    <property type="entry name" value="TOG"/>
    <property type="match status" value="1"/>
</dbReference>
<dbReference type="InterPro" id="IPR011989">
    <property type="entry name" value="ARM-like"/>
</dbReference>
<dbReference type="VEuPathDB" id="VectorBase:RSAN_045998"/>
<evidence type="ECO:0000256" key="2">
    <source>
        <dbReference type="ARBA" id="ARBA00007193"/>
    </source>
</evidence>
<evidence type="ECO:0000313" key="18">
    <source>
        <dbReference type="EMBL" id="KAH7968901.1"/>
    </source>
</evidence>
<keyword evidence="5 15" id="KW-0894">Sodium channel</keyword>
<evidence type="ECO:0000256" key="16">
    <source>
        <dbReference type="SAM" id="MobiDB-lite"/>
    </source>
</evidence>
<evidence type="ECO:0000256" key="14">
    <source>
        <dbReference type="ARBA" id="ARBA00023303"/>
    </source>
</evidence>
<evidence type="ECO:0000256" key="11">
    <source>
        <dbReference type="ARBA" id="ARBA00023065"/>
    </source>
</evidence>
<evidence type="ECO:0000256" key="5">
    <source>
        <dbReference type="ARBA" id="ARBA00022461"/>
    </source>
</evidence>
<keyword evidence="6 15" id="KW-0812">Transmembrane</keyword>
<evidence type="ECO:0000259" key="17">
    <source>
        <dbReference type="SMART" id="SM01349"/>
    </source>
</evidence>
<evidence type="ECO:0000256" key="8">
    <source>
        <dbReference type="ARBA" id="ARBA00022786"/>
    </source>
</evidence>
<keyword evidence="4 15" id="KW-0813">Transport</keyword>
<proteinExistence type="inferred from homology"/>
<dbReference type="Pfam" id="PF00858">
    <property type="entry name" value="ASC"/>
    <property type="match status" value="1"/>
</dbReference>
<keyword evidence="12" id="KW-0472">Membrane</keyword>
<dbReference type="GO" id="GO:0005272">
    <property type="term" value="F:sodium channel activity"/>
    <property type="evidence" value="ECO:0007669"/>
    <property type="project" value="UniProtKB-KW"/>
</dbReference>
<dbReference type="InterPro" id="IPR001873">
    <property type="entry name" value="ENaC"/>
</dbReference>
<gene>
    <name evidence="18" type="ORF">HPB52_012297</name>
</gene>
<name>A0A9D4Q6G5_RHISA</name>
<dbReference type="Proteomes" id="UP000821837">
    <property type="component" value="Unassembled WGS sequence"/>
</dbReference>
<feature type="region of interest" description="Disordered" evidence="16">
    <location>
        <begin position="315"/>
        <end position="339"/>
    </location>
</feature>
<evidence type="ECO:0000256" key="13">
    <source>
        <dbReference type="ARBA" id="ARBA00023201"/>
    </source>
</evidence>
<keyword evidence="7" id="KW-0677">Repeat</keyword>